<name>A0ABZ1YQN8_9NOCA</name>
<keyword evidence="3" id="KW-0479">Metal-binding</keyword>
<accession>A0ABZ1YQN8</accession>
<evidence type="ECO:0000256" key="7">
    <source>
        <dbReference type="ARBA" id="ARBA00023291"/>
    </source>
</evidence>
<evidence type="ECO:0000256" key="1">
    <source>
        <dbReference type="ARBA" id="ARBA00001927"/>
    </source>
</evidence>
<dbReference type="SUPFAM" id="SSF54862">
    <property type="entry name" value="4Fe-4S ferredoxins"/>
    <property type="match status" value="1"/>
</dbReference>
<evidence type="ECO:0000313" key="8">
    <source>
        <dbReference type="EMBL" id="WUV45331.1"/>
    </source>
</evidence>
<evidence type="ECO:0000256" key="3">
    <source>
        <dbReference type="ARBA" id="ARBA00022723"/>
    </source>
</evidence>
<keyword evidence="7" id="KW-0003">3Fe-4S</keyword>
<keyword evidence="6" id="KW-0411">Iron-sulfur</keyword>
<keyword evidence="5" id="KW-0408">Iron</keyword>
<dbReference type="Proteomes" id="UP001432062">
    <property type="component" value="Chromosome"/>
</dbReference>
<dbReference type="PANTHER" id="PTHR36923:SF3">
    <property type="entry name" value="FERREDOXIN"/>
    <property type="match status" value="1"/>
</dbReference>
<keyword evidence="9" id="KW-1185">Reference proteome</keyword>
<dbReference type="Pfam" id="PF13459">
    <property type="entry name" value="Fer4_15"/>
    <property type="match status" value="1"/>
</dbReference>
<dbReference type="EMBL" id="CP109441">
    <property type="protein sequence ID" value="WUV45331.1"/>
    <property type="molecule type" value="Genomic_DNA"/>
</dbReference>
<organism evidence="8 9">
    <name type="scientific">Nocardia vinacea</name>
    <dbReference type="NCBI Taxonomy" id="96468"/>
    <lineage>
        <taxon>Bacteria</taxon>
        <taxon>Bacillati</taxon>
        <taxon>Actinomycetota</taxon>
        <taxon>Actinomycetes</taxon>
        <taxon>Mycobacteriales</taxon>
        <taxon>Nocardiaceae</taxon>
        <taxon>Nocardia</taxon>
    </lineage>
</organism>
<evidence type="ECO:0000313" key="9">
    <source>
        <dbReference type="Proteomes" id="UP001432062"/>
    </source>
</evidence>
<comment type="cofactor">
    <cofactor evidence="1">
        <name>[3Fe-4S] cluster</name>
        <dbReference type="ChEBI" id="CHEBI:21137"/>
    </cofactor>
</comment>
<evidence type="ECO:0000256" key="4">
    <source>
        <dbReference type="ARBA" id="ARBA00022982"/>
    </source>
</evidence>
<dbReference type="PANTHER" id="PTHR36923">
    <property type="entry name" value="FERREDOXIN"/>
    <property type="match status" value="1"/>
</dbReference>
<keyword evidence="4" id="KW-0249">Electron transport</keyword>
<evidence type="ECO:0000256" key="5">
    <source>
        <dbReference type="ARBA" id="ARBA00023004"/>
    </source>
</evidence>
<evidence type="ECO:0000256" key="2">
    <source>
        <dbReference type="ARBA" id="ARBA00022448"/>
    </source>
</evidence>
<dbReference type="Gene3D" id="3.30.70.20">
    <property type="match status" value="1"/>
</dbReference>
<dbReference type="RefSeq" id="WP_327098552.1">
    <property type="nucleotide sequence ID" value="NZ_CP109149.1"/>
</dbReference>
<dbReference type="InterPro" id="IPR051269">
    <property type="entry name" value="Fe-S_cluster_ET"/>
</dbReference>
<reference evidence="8" key="1">
    <citation type="submission" date="2022-10" db="EMBL/GenBank/DDBJ databases">
        <title>The complete genomes of actinobacterial strains from the NBC collection.</title>
        <authorList>
            <person name="Joergensen T.S."/>
            <person name="Alvarez Arevalo M."/>
            <person name="Sterndorff E.B."/>
            <person name="Faurdal D."/>
            <person name="Vuksanovic O."/>
            <person name="Mourched A.-S."/>
            <person name="Charusanti P."/>
            <person name="Shaw S."/>
            <person name="Blin K."/>
            <person name="Weber T."/>
        </authorList>
    </citation>
    <scope>NUCLEOTIDE SEQUENCE</scope>
    <source>
        <strain evidence="8">NBC_01482</strain>
    </source>
</reference>
<proteinExistence type="predicted"/>
<sequence length="65" mass="6659">MRITVDGASCTGHGRCYSMAPDLLTCDDEGFVAMRDQPIEVPDDQAEAAADAAGTCPEGAITLGA</sequence>
<keyword evidence="2" id="KW-0813">Transport</keyword>
<gene>
    <name evidence="8" type="ORF">OG563_40535</name>
</gene>
<protein>
    <submittedName>
        <fullName evidence="8">Ferredoxin</fullName>
    </submittedName>
</protein>
<evidence type="ECO:0000256" key="6">
    <source>
        <dbReference type="ARBA" id="ARBA00023014"/>
    </source>
</evidence>